<proteinExistence type="predicted"/>
<comment type="caution">
    <text evidence="2">The sequence shown here is derived from an EMBL/GenBank/DDBJ whole genome shotgun (WGS) entry which is preliminary data.</text>
</comment>
<accession>A0ABQ7EHV0</accession>
<keyword evidence="3" id="KW-1185">Reference proteome</keyword>
<protein>
    <submittedName>
        <fullName evidence="2">Uncharacterized protein</fullName>
    </submittedName>
</protein>
<feature type="region of interest" description="Disordered" evidence="1">
    <location>
        <begin position="29"/>
        <end position="55"/>
    </location>
</feature>
<evidence type="ECO:0000313" key="3">
    <source>
        <dbReference type="Proteomes" id="UP000266723"/>
    </source>
</evidence>
<gene>
    <name evidence="2" type="ORF">DY000_02021732</name>
</gene>
<name>A0ABQ7EHV0_BRACR</name>
<dbReference type="EMBL" id="QGKV02000299">
    <property type="protein sequence ID" value="KAF3596564.1"/>
    <property type="molecule type" value="Genomic_DNA"/>
</dbReference>
<dbReference type="Proteomes" id="UP000266723">
    <property type="component" value="Unassembled WGS sequence"/>
</dbReference>
<evidence type="ECO:0000256" key="1">
    <source>
        <dbReference type="SAM" id="MobiDB-lite"/>
    </source>
</evidence>
<organism evidence="2 3">
    <name type="scientific">Brassica cretica</name>
    <name type="common">Mustard</name>
    <dbReference type="NCBI Taxonomy" id="69181"/>
    <lineage>
        <taxon>Eukaryota</taxon>
        <taxon>Viridiplantae</taxon>
        <taxon>Streptophyta</taxon>
        <taxon>Embryophyta</taxon>
        <taxon>Tracheophyta</taxon>
        <taxon>Spermatophyta</taxon>
        <taxon>Magnoliopsida</taxon>
        <taxon>eudicotyledons</taxon>
        <taxon>Gunneridae</taxon>
        <taxon>Pentapetalae</taxon>
        <taxon>rosids</taxon>
        <taxon>malvids</taxon>
        <taxon>Brassicales</taxon>
        <taxon>Brassicaceae</taxon>
        <taxon>Brassiceae</taxon>
        <taxon>Brassica</taxon>
    </lineage>
</organism>
<sequence>MEGEAHSLTLEARLSQHLVAIQKLNDKIAQLGERNKPQGRPSPHGERRFGDAPEAGYVEPKLPILHGSPHIKHLALMNT</sequence>
<evidence type="ECO:0000313" key="2">
    <source>
        <dbReference type="EMBL" id="KAF3596564.1"/>
    </source>
</evidence>
<reference evidence="2 3" key="1">
    <citation type="journal article" date="2020" name="BMC Genomics">
        <title>Intraspecific diversification of the crop wild relative Brassica cretica Lam. using demographic model selection.</title>
        <authorList>
            <person name="Kioukis A."/>
            <person name="Michalopoulou V.A."/>
            <person name="Briers L."/>
            <person name="Pirintsos S."/>
            <person name="Studholme D.J."/>
            <person name="Pavlidis P."/>
            <person name="Sarris P.F."/>
        </authorList>
    </citation>
    <scope>NUCLEOTIDE SEQUENCE [LARGE SCALE GENOMIC DNA]</scope>
    <source>
        <strain evidence="3">cv. PFS-1207/04</strain>
    </source>
</reference>